<dbReference type="EMBL" id="JBHUIP010000014">
    <property type="protein sequence ID" value="MFD2265020.1"/>
    <property type="molecule type" value="Genomic_DNA"/>
</dbReference>
<dbReference type="RefSeq" id="WP_379878187.1">
    <property type="nucleotide sequence ID" value="NZ_JBHUIP010000014.1"/>
</dbReference>
<reference evidence="2" key="1">
    <citation type="journal article" date="2019" name="Int. J. Syst. Evol. Microbiol.">
        <title>The Global Catalogue of Microorganisms (GCM) 10K type strain sequencing project: providing services to taxonomists for standard genome sequencing and annotation.</title>
        <authorList>
            <consortium name="The Broad Institute Genomics Platform"/>
            <consortium name="The Broad Institute Genome Sequencing Center for Infectious Disease"/>
            <person name="Wu L."/>
            <person name="Ma J."/>
        </authorList>
    </citation>
    <scope>NUCLEOTIDE SEQUENCE [LARGE SCALE GENOMIC DNA]</scope>
    <source>
        <strain evidence="2">CGMCC 1.19062</strain>
    </source>
</reference>
<name>A0ABW5DWY0_9PROT</name>
<protein>
    <submittedName>
        <fullName evidence="1">Uncharacterized protein</fullName>
    </submittedName>
</protein>
<evidence type="ECO:0000313" key="1">
    <source>
        <dbReference type="EMBL" id="MFD2265020.1"/>
    </source>
</evidence>
<gene>
    <name evidence="1" type="ORF">ACFSM5_19100</name>
</gene>
<keyword evidence="2" id="KW-1185">Reference proteome</keyword>
<evidence type="ECO:0000313" key="2">
    <source>
        <dbReference type="Proteomes" id="UP001597295"/>
    </source>
</evidence>
<organism evidence="1 2">
    <name type="scientific">Lacibacterium aquatile</name>
    <dbReference type="NCBI Taxonomy" id="1168082"/>
    <lineage>
        <taxon>Bacteria</taxon>
        <taxon>Pseudomonadati</taxon>
        <taxon>Pseudomonadota</taxon>
        <taxon>Alphaproteobacteria</taxon>
        <taxon>Rhodospirillales</taxon>
        <taxon>Rhodospirillaceae</taxon>
    </lineage>
</organism>
<accession>A0ABW5DWY0</accession>
<dbReference type="Proteomes" id="UP001597295">
    <property type="component" value="Unassembled WGS sequence"/>
</dbReference>
<sequence length="62" mass="6705">MGKGLSIVELTLEEMMADPIVRLTMGRDQVTEQDVRTLVSAVADRLQGRAQPQGIRKPGALG</sequence>
<comment type="caution">
    <text evidence="1">The sequence shown here is derived from an EMBL/GenBank/DDBJ whole genome shotgun (WGS) entry which is preliminary data.</text>
</comment>
<proteinExistence type="predicted"/>